<name>A0A252CAT2_9LACT</name>
<evidence type="ECO:0000313" key="4">
    <source>
        <dbReference type="Proteomes" id="UP000194606"/>
    </source>
</evidence>
<dbReference type="EMBL" id="MUIZ01000021">
    <property type="protein sequence ID" value="OUK02189.1"/>
    <property type="molecule type" value="Genomic_DNA"/>
</dbReference>
<keyword evidence="1" id="KW-0732">Signal</keyword>
<evidence type="ECO:0000256" key="1">
    <source>
        <dbReference type="SAM" id="SignalP"/>
    </source>
</evidence>
<dbReference type="Proteomes" id="UP000194606">
    <property type="component" value="Unassembled WGS sequence"/>
</dbReference>
<reference evidence="3 4" key="1">
    <citation type="submission" date="2017-02" db="EMBL/GenBank/DDBJ databases">
        <authorList>
            <person name="Peterson S.W."/>
        </authorList>
    </citation>
    <scope>NUCLEOTIDE SEQUENCE [LARGE SCALE GENOMIC DNA]</scope>
    <source>
        <strain evidence="3">159469</strain>
    </source>
</reference>
<dbReference type="AlphaFoldDB" id="A0A252CAT2"/>
<evidence type="ECO:0000259" key="2">
    <source>
        <dbReference type="Pfam" id="PF13731"/>
    </source>
</evidence>
<dbReference type="Gene3D" id="2.60.120.200">
    <property type="match status" value="1"/>
</dbReference>
<dbReference type="RefSeq" id="WP_086583378.1">
    <property type="nucleotide sequence ID" value="NZ_MUIZ01000021.1"/>
</dbReference>
<dbReference type="Pfam" id="PF13731">
    <property type="entry name" value="WxL"/>
    <property type="match status" value="1"/>
</dbReference>
<protein>
    <recommendedName>
        <fullName evidence="2">WxL domain-containing protein</fullName>
    </recommendedName>
</protein>
<accession>A0A252CAT2</accession>
<organism evidence="3 4">
    <name type="scientific">Lactococcus petauri</name>
    <dbReference type="NCBI Taxonomy" id="1940789"/>
    <lineage>
        <taxon>Bacteria</taxon>
        <taxon>Bacillati</taxon>
        <taxon>Bacillota</taxon>
        <taxon>Bacilli</taxon>
        <taxon>Lactobacillales</taxon>
        <taxon>Streptococcaceae</taxon>
        <taxon>Lactococcus</taxon>
    </lineage>
</organism>
<feature type="domain" description="WxL" evidence="2">
    <location>
        <begin position="610"/>
        <end position="753"/>
    </location>
</feature>
<sequence>MKNKFKLGITLSLLTLLSFQVSNLSNTKVEADTLVGETLLPGQVSDTGDHTLDDSFIHDKNNWNVLSGTSDWWKWDLTGNNYFWLANSKQGSWVYHMMDATIDFSQPVSISTPYYYSNASSEWGWGDAAGFILTPSSDEQIKSNAPGAAGQGLGINGLYNTIFMGRDLYYNPNVDGPSNSSNDKGSDTLEIRKTNVAGTLEISNTSTYPWTQVKAPMVLKHDGLILPSNYRGSEKLEISWSNITTNISGTYTGTLTISSTPDSEFNNSGKYGKVSISRVVTLQRNMSFGSIGVTGSNTGIIKEGNVSKDSTFSAMRGTADVKVNYIDSTTNKPIKNVASSTIKGNTGEYVGIGSGMLIYFDYNAPDIKNYSFLKGDYLKISNSKSNVLNAYYTPKNETASFKTYYTKGTPGTGDITDSVTGLVGGAPDSTVSLVSGKASSLPAVLTLSGNYDGAIGSVPNLTIPEGYEVDHVVGPDGQGGKTYPDLASALAANPNFDDVSNNAWANYFSIYLKAKEASTNFTYKYVEGTRPNAPGLAGPLTQKGVTGAIIKDPTKDLSALPTGATIQNVTAPDGKSYATLSEAVASENNKYFTSTSSNFMINVIAPPVSVTIDNAPDSDFGTQELKGKPIYDMVPQSPLIVTDDTASDRGWRVTANLTQQFTTESGEIIKDATMKFSKAKVIPGVGNTSTAPTSYDFTLSEDMPTLVSSAKIGAGQGQWQLQFPRVSLNTNGSSLKINQEYHATVEWEISNVPQ</sequence>
<dbReference type="InterPro" id="IPR027994">
    <property type="entry name" value="WxL_dom"/>
</dbReference>
<feature type="signal peptide" evidence="1">
    <location>
        <begin position="1"/>
        <end position="24"/>
    </location>
</feature>
<proteinExistence type="predicted"/>
<gene>
    <name evidence="3" type="ORF">BZZ03_11510</name>
</gene>
<feature type="chain" id="PRO_5038617772" description="WxL domain-containing protein" evidence="1">
    <location>
        <begin position="25"/>
        <end position="754"/>
    </location>
</feature>
<evidence type="ECO:0000313" key="3">
    <source>
        <dbReference type="EMBL" id="OUK02189.1"/>
    </source>
</evidence>
<comment type="caution">
    <text evidence="3">The sequence shown here is derived from an EMBL/GenBank/DDBJ whole genome shotgun (WGS) entry which is preliminary data.</text>
</comment>